<dbReference type="InterPro" id="IPR030379">
    <property type="entry name" value="G_SEPTIN_dom"/>
</dbReference>
<dbReference type="PROSITE" id="PS51719">
    <property type="entry name" value="G_SEPTIN"/>
    <property type="match status" value="1"/>
</dbReference>
<evidence type="ECO:0000313" key="5">
    <source>
        <dbReference type="Proteomes" id="UP000613401"/>
    </source>
</evidence>
<feature type="compositionally biased region" description="Low complexity" evidence="2">
    <location>
        <begin position="69"/>
        <end position="81"/>
    </location>
</feature>
<dbReference type="EMBL" id="WVTB01000036">
    <property type="protein sequence ID" value="KAF3806469.1"/>
    <property type="molecule type" value="Genomic_DNA"/>
</dbReference>
<feature type="compositionally biased region" description="Basic residues" evidence="2">
    <location>
        <begin position="53"/>
        <end position="65"/>
    </location>
</feature>
<feature type="compositionally biased region" description="Polar residues" evidence="2">
    <location>
        <begin position="1"/>
        <end position="11"/>
    </location>
</feature>
<evidence type="ECO:0000256" key="2">
    <source>
        <dbReference type="SAM" id="MobiDB-lite"/>
    </source>
</evidence>
<evidence type="ECO:0000259" key="3">
    <source>
        <dbReference type="PROSITE" id="PS51719"/>
    </source>
</evidence>
<dbReference type="Gene3D" id="3.40.50.300">
    <property type="entry name" value="P-loop containing nucleotide triphosphate hydrolases"/>
    <property type="match status" value="1"/>
</dbReference>
<dbReference type="AlphaFoldDB" id="A0A8H4CM75"/>
<dbReference type="InterPro" id="IPR027417">
    <property type="entry name" value="P-loop_NTPase"/>
</dbReference>
<comment type="caution">
    <text evidence="4">The sequence shown here is derived from an EMBL/GenBank/DDBJ whole genome shotgun (WGS) entry which is preliminary data.</text>
</comment>
<dbReference type="RefSeq" id="XP_045265628.1">
    <property type="nucleotide sequence ID" value="XM_045406245.1"/>
</dbReference>
<evidence type="ECO:0000256" key="1">
    <source>
        <dbReference type="RuleBase" id="RU004560"/>
    </source>
</evidence>
<reference evidence="4" key="1">
    <citation type="journal article" date="2020" name="Phytopathology">
        <title>Genome sequence and comparative analysis of Colletotrichum gloeosporioides isolated from Liriodendron leaves.</title>
        <authorList>
            <person name="Fu F.F."/>
            <person name="Hao Z."/>
            <person name="Wang P."/>
            <person name="Lu Y."/>
            <person name="Xue L.J."/>
            <person name="Wei G."/>
            <person name="Tian Y."/>
            <person name="Baishi H."/>
            <person name="Xu H."/>
            <person name="Shi J."/>
            <person name="Cheng T."/>
            <person name="Wang G."/>
            <person name="Yi Y."/>
            <person name="Chen J."/>
        </authorList>
    </citation>
    <scope>NUCLEOTIDE SEQUENCE</scope>
    <source>
        <strain evidence="4">Lc1</strain>
    </source>
</reference>
<accession>A0A8H4CM75</accession>
<dbReference type="GO" id="GO:0005525">
    <property type="term" value="F:GTP binding"/>
    <property type="evidence" value="ECO:0007669"/>
    <property type="project" value="UniProtKB-KW"/>
</dbReference>
<keyword evidence="1" id="KW-0342">GTP-binding</keyword>
<dbReference type="Pfam" id="PF00735">
    <property type="entry name" value="Septin"/>
    <property type="match status" value="1"/>
</dbReference>
<keyword evidence="1" id="KW-0547">Nucleotide-binding</keyword>
<reference evidence="4" key="2">
    <citation type="submission" date="2020-03" db="EMBL/GenBank/DDBJ databases">
        <authorList>
            <person name="Fu F.-F."/>
            <person name="Chen J."/>
        </authorList>
    </citation>
    <scope>NUCLEOTIDE SEQUENCE</scope>
    <source>
        <strain evidence="4">Lc1</strain>
    </source>
</reference>
<protein>
    <recommendedName>
        <fullName evidence="3">Septin-type G domain-containing protein</fullName>
    </recommendedName>
</protein>
<feature type="domain" description="Septin-type G" evidence="3">
    <location>
        <begin position="207"/>
        <end position="509"/>
    </location>
</feature>
<keyword evidence="5" id="KW-1185">Reference proteome</keyword>
<name>A0A8H4CM75_COLGL</name>
<dbReference type="GeneID" id="69013385"/>
<feature type="compositionally biased region" description="Polar residues" evidence="2">
    <location>
        <begin position="23"/>
        <end position="32"/>
    </location>
</feature>
<dbReference type="PANTHER" id="PTHR18884">
    <property type="entry name" value="SEPTIN"/>
    <property type="match status" value="1"/>
</dbReference>
<feature type="region of interest" description="Disordered" evidence="2">
    <location>
        <begin position="1"/>
        <end position="133"/>
    </location>
</feature>
<dbReference type="Proteomes" id="UP000613401">
    <property type="component" value="Unassembled WGS sequence"/>
</dbReference>
<organism evidence="4 5">
    <name type="scientific">Colletotrichum gloeosporioides</name>
    <name type="common">Anthracnose fungus</name>
    <name type="synonym">Glomerella cingulata</name>
    <dbReference type="NCBI Taxonomy" id="474922"/>
    <lineage>
        <taxon>Eukaryota</taxon>
        <taxon>Fungi</taxon>
        <taxon>Dikarya</taxon>
        <taxon>Ascomycota</taxon>
        <taxon>Pezizomycotina</taxon>
        <taxon>Sordariomycetes</taxon>
        <taxon>Hypocreomycetidae</taxon>
        <taxon>Glomerellales</taxon>
        <taxon>Glomerellaceae</taxon>
        <taxon>Colletotrichum</taxon>
        <taxon>Colletotrichum gloeosporioides species complex</taxon>
    </lineage>
</organism>
<sequence length="669" mass="72477">MRPLPGSSTFSGHALSGDGATDRFTSQSSAPQMSFIIADETAVETALPSPCHNHPRARDRKHPIHNHFPAGTSSSRDSSAAPPAPAPRPNLTSTLQPREAVQNRPPVPSNRSPTRIQTPPPPTSSQPMTPILYGVSGPCSAISSSSSRRNSLAGSLSEYQESFVMSAFGASESGQAQSSYNGEGAQQFIMPTISVPSRRPFTEVGKSLGRLKLLVAGKSGLGKTSLIRAITQSCPHVVHVDPTVPIAMASSGLLPMNTLPCDPPMAQGTFQITKTLASTKPYPQWWREPTSISSLSGSDTAGDRVLDRNICFVDTPGYQETCRPFDTVEQVSHYVESHLHKSRLDDLDDSNVLRTMSGGGGLLVDAVLYMISSSGLSSTDLHYIRQLQSLTNVIPLLAQADLLTAGEMAKGKERVSRQLADAGLDLFTLTSQGLGAAGTLNIFAISSKTGTDDDLMDASILMSPEYVQPLVPTDLSSLVSYIFSFDGAACLRHNAAKKLLGWRCRHAATGNASFAIAAQTGSTSERRMLLSRTNFSTPLTVSRVSNHSQHEERFCRLQLTNWAADLQRSLVRERLMQERRSREQASMWLRGTWREVDLPSDDRGSSMALARTRGRPHLLRKRRHSSGSDVLVKEQDPLGLLQLRDFRWKGTLEMVGGVGILGGLAWLLI</sequence>
<evidence type="ECO:0000313" key="4">
    <source>
        <dbReference type="EMBL" id="KAF3806469.1"/>
    </source>
</evidence>
<comment type="similarity">
    <text evidence="1">Belongs to the TRAFAC class TrmE-Era-EngA-EngB-Septin-like GTPase superfamily. Septin GTPase family.</text>
</comment>
<proteinExistence type="inferred from homology"/>
<gene>
    <name evidence="4" type="ORF">GCG54_00006236</name>
</gene>
<dbReference type="SUPFAM" id="SSF52540">
    <property type="entry name" value="P-loop containing nucleoside triphosphate hydrolases"/>
    <property type="match status" value="1"/>
</dbReference>